<evidence type="ECO:0000256" key="5">
    <source>
        <dbReference type="ARBA" id="ARBA00023098"/>
    </source>
</evidence>
<accession>A0A8H7D7D9</accession>
<dbReference type="Pfam" id="PF02353">
    <property type="entry name" value="CMAS"/>
    <property type="match status" value="1"/>
</dbReference>
<evidence type="ECO:0000313" key="6">
    <source>
        <dbReference type="EMBL" id="KAF7364135.1"/>
    </source>
</evidence>
<name>A0A8H7D7D9_9AGAR</name>
<evidence type="ECO:0000256" key="1">
    <source>
        <dbReference type="ARBA" id="ARBA00010815"/>
    </source>
</evidence>
<sequence length="478" mass="54026">MALYSSQLLDTRTTHSRYSLFHVLDTIWCSFTETLTSVAGRTLHPIARNNILSVLNKITVGRLTVATDSDTIAFGVAEDDLRATLRVKSEAFWMRVVLFTDLGLAEAFMFGDVDCDDISSLIQIFIANRRVLMAGTDTMLAWTLSKGHLLTRNKFMGSLTNSRANISAHYDLGNEMFSAFLSEDMNYSSAIFKDFNEDLNPTISIRESLEDAQLRKVRLVLKKANILSGQRVLELGTGWGSLAILAAKMFDCTVETVTLSFNQAAFARERIEDAKLSNKITVHCMDFRECTFHPEWAGSFDRVISVEMLNHIGKDFLIKYWAVIDWALKPDTGVGVIQGVCIPEARVAQYDASVDFAQKWSWSLFDATNFADDFTSLPWMLHSHAGRLVVDSVLNIGPHYSRTLREWKRKFLANWNSVIAKALVAQYNLDAEGLEIFKRKWIYYFDYSEAGCKTRTLGTYMVTFTREGNVDFGCDVGF</sequence>
<keyword evidence="7" id="KW-1185">Reference proteome</keyword>
<keyword evidence="4" id="KW-0949">S-adenosyl-L-methionine</keyword>
<dbReference type="InterPro" id="IPR029063">
    <property type="entry name" value="SAM-dependent_MTases_sf"/>
</dbReference>
<evidence type="ECO:0000256" key="4">
    <source>
        <dbReference type="ARBA" id="ARBA00022691"/>
    </source>
</evidence>
<dbReference type="Proteomes" id="UP000623467">
    <property type="component" value="Unassembled WGS sequence"/>
</dbReference>
<comment type="similarity">
    <text evidence="1">Belongs to the CFA/CMAS family.</text>
</comment>
<dbReference type="PANTHER" id="PTHR43667">
    <property type="entry name" value="CYCLOPROPANE-FATTY-ACYL-PHOSPHOLIPID SYNTHASE"/>
    <property type="match status" value="1"/>
</dbReference>
<dbReference type="PIRSF" id="PIRSF003085">
    <property type="entry name" value="CMAS"/>
    <property type="match status" value="1"/>
</dbReference>
<keyword evidence="3" id="KW-0808">Transferase</keyword>
<keyword evidence="5" id="KW-0443">Lipid metabolism</keyword>
<protein>
    <submittedName>
        <fullName evidence="6">CFS1-like protein</fullName>
    </submittedName>
</protein>
<dbReference type="InterPro" id="IPR050723">
    <property type="entry name" value="CFA/CMAS"/>
</dbReference>
<dbReference type="GO" id="GO:0032259">
    <property type="term" value="P:methylation"/>
    <property type="evidence" value="ECO:0007669"/>
    <property type="project" value="UniProtKB-KW"/>
</dbReference>
<dbReference type="GO" id="GO:0008168">
    <property type="term" value="F:methyltransferase activity"/>
    <property type="evidence" value="ECO:0007669"/>
    <property type="project" value="UniProtKB-KW"/>
</dbReference>
<evidence type="ECO:0000256" key="2">
    <source>
        <dbReference type="ARBA" id="ARBA00022603"/>
    </source>
</evidence>
<reference evidence="6" key="1">
    <citation type="submission" date="2020-05" db="EMBL/GenBank/DDBJ databases">
        <title>Mycena genomes resolve the evolution of fungal bioluminescence.</title>
        <authorList>
            <person name="Tsai I.J."/>
        </authorList>
    </citation>
    <scope>NUCLEOTIDE SEQUENCE</scope>
    <source>
        <strain evidence="6">160909Yilan</strain>
    </source>
</reference>
<dbReference type="AlphaFoldDB" id="A0A8H7D7D9"/>
<organism evidence="6 7">
    <name type="scientific">Mycena sanguinolenta</name>
    <dbReference type="NCBI Taxonomy" id="230812"/>
    <lineage>
        <taxon>Eukaryota</taxon>
        <taxon>Fungi</taxon>
        <taxon>Dikarya</taxon>
        <taxon>Basidiomycota</taxon>
        <taxon>Agaricomycotina</taxon>
        <taxon>Agaricomycetes</taxon>
        <taxon>Agaricomycetidae</taxon>
        <taxon>Agaricales</taxon>
        <taxon>Marasmiineae</taxon>
        <taxon>Mycenaceae</taxon>
        <taxon>Mycena</taxon>
    </lineage>
</organism>
<dbReference type="GO" id="GO:0008610">
    <property type="term" value="P:lipid biosynthetic process"/>
    <property type="evidence" value="ECO:0007669"/>
    <property type="project" value="InterPro"/>
</dbReference>
<dbReference type="EMBL" id="JACAZH010000007">
    <property type="protein sequence ID" value="KAF7364135.1"/>
    <property type="molecule type" value="Genomic_DNA"/>
</dbReference>
<dbReference type="Gene3D" id="3.40.50.150">
    <property type="entry name" value="Vaccinia Virus protein VP39"/>
    <property type="match status" value="1"/>
</dbReference>
<proteinExistence type="inferred from homology"/>
<keyword evidence="2" id="KW-0489">Methyltransferase</keyword>
<comment type="caution">
    <text evidence="6">The sequence shown here is derived from an EMBL/GenBank/DDBJ whole genome shotgun (WGS) entry which is preliminary data.</text>
</comment>
<evidence type="ECO:0000313" key="7">
    <source>
        <dbReference type="Proteomes" id="UP000623467"/>
    </source>
</evidence>
<gene>
    <name evidence="6" type="ORF">MSAN_01072700</name>
</gene>
<evidence type="ECO:0000256" key="3">
    <source>
        <dbReference type="ARBA" id="ARBA00022679"/>
    </source>
</evidence>
<dbReference type="PANTHER" id="PTHR43667:SF2">
    <property type="entry name" value="FATTY ACID C-METHYL TRANSFERASE"/>
    <property type="match status" value="1"/>
</dbReference>
<dbReference type="CDD" id="cd02440">
    <property type="entry name" value="AdoMet_MTases"/>
    <property type="match status" value="1"/>
</dbReference>
<dbReference type="InterPro" id="IPR003333">
    <property type="entry name" value="CMAS"/>
</dbReference>
<dbReference type="SUPFAM" id="SSF53335">
    <property type="entry name" value="S-adenosyl-L-methionine-dependent methyltransferases"/>
    <property type="match status" value="1"/>
</dbReference>
<dbReference type="OrthoDB" id="8300214at2759"/>